<proteinExistence type="predicted"/>
<dbReference type="InterPro" id="IPR036390">
    <property type="entry name" value="WH_DNA-bd_sf"/>
</dbReference>
<dbReference type="Proteomes" id="UP000635606">
    <property type="component" value="Unassembled WGS sequence"/>
</dbReference>
<dbReference type="RefSeq" id="WP_203931757.1">
    <property type="nucleotide sequence ID" value="NZ_BOPH01000093.1"/>
</dbReference>
<dbReference type="InterPro" id="IPR036388">
    <property type="entry name" value="WH-like_DNA-bd_sf"/>
</dbReference>
<dbReference type="Gene3D" id="1.10.10.10">
    <property type="entry name" value="Winged helix-like DNA-binding domain superfamily/Winged helix DNA-binding domain"/>
    <property type="match status" value="1"/>
</dbReference>
<evidence type="ECO:0000313" key="2">
    <source>
        <dbReference type="Proteomes" id="UP000635606"/>
    </source>
</evidence>
<dbReference type="EMBL" id="BOPH01000093">
    <property type="protein sequence ID" value="GIJ71894.1"/>
    <property type="molecule type" value="Genomic_DNA"/>
</dbReference>
<dbReference type="AlphaFoldDB" id="A0A8J3ZXJ3"/>
<keyword evidence="2" id="KW-1185">Reference proteome</keyword>
<organism evidence="1 2">
    <name type="scientific">Virgisporangium ochraceum</name>
    <dbReference type="NCBI Taxonomy" id="65505"/>
    <lineage>
        <taxon>Bacteria</taxon>
        <taxon>Bacillati</taxon>
        <taxon>Actinomycetota</taxon>
        <taxon>Actinomycetes</taxon>
        <taxon>Micromonosporales</taxon>
        <taxon>Micromonosporaceae</taxon>
        <taxon>Virgisporangium</taxon>
    </lineage>
</organism>
<evidence type="ECO:0000313" key="1">
    <source>
        <dbReference type="EMBL" id="GIJ71894.1"/>
    </source>
</evidence>
<protein>
    <submittedName>
        <fullName evidence="1">MarR family transcriptional regulator</fullName>
    </submittedName>
</protein>
<comment type="caution">
    <text evidence="1">The sequence shown here is derived from an EMBL/GenBank/DDBJ whole genome shotgun (WGS) entry which is preliminary data.</text>
</comment>
<accession>A0A8J3ZXJ3</accession>
<sequence length="207" mass="22573">MIFLGGTVDADSLTSRLAAGLVRVAVTTQTDTVAPGEDPEVERTVAQQQMLLLLARRAETYRLTELANLLGMTVRTAVSTSGALAREGLVQMRPSPSYAPDEVRIFLTAKGRAAVPDLANWADALLGEVQNLDEAAQEKVLNLVTDQIAQLQRAGRIPVTRICLTCRYFDGYAHPGTNLPHHCHLVDAPFGYRELRLRCPEQTPPAN</sequence>
<gene>
    <name evidence="1" type="ORF">Voc01_068110</name>
</gene>
<dbReference type="SUPFAM" id="SSF46785">
    <property type="entry name" value="Winged helix' DNA-binding domain"/>
    <property type="match status" value="1"/>
</dbReference>
<reference evidence="1" key="1">
    <citation type="submission" date="2021-01" db="EMBL/GenBank/DDBJ databases">
        <title>Whole genome shotgun sequence of Virgisporangium ochraceum NBRC 16418.</title>
        <authorList>
            <person name="Komaki H."/>
            <person name="Tamura T."/>
        </authorList>
    </citation>
    <scope>NUCLEOTIDE SEQUENCE</scope>
    <source>
        <strain evidence="1">NBRC 16418</strain>
    </source>
</reference>
<name>A0A8J3ZXJ3_9ACTN</name>